<dbReference type="Proteomes" id="UP000053558">
    <property type="component" value="Unassembled WGS sequence"/>
</dbReference>
<evidence type="ECO:0000256" key="1">
    <source>
        <dbReference type="SAM" id="MobiDB-lite"/>
    </source>
</evidence>
<feature type="region of interest" description="Disordered" evidence="1">
    <location>
        <begin position="67"/>
        <end position="218"/>
    </location>
</feature>
<feature type="region of interest" description="Disordered" evidence="1">
    <location>
        <begin position="866"/>
        <end position="910"/>
    </location>
</feature>
<evidence type="ECO:0000313" key="4">
    <source>
        <dbReference type="Proteomes" id="UP000053558"/>
    </source>
</evidence>
<dbReference type="AlphaFoldDB" id="A0A5M3MIS2"/>
<gene>
    <name evidence="3" type="ORF">CONPUDRAFT_91912</name>
</gene>
<comment type="caution">
    <text evidence="3">The sequence shown here is derived from an EMBL/GenBank/DDBJ whole genome shotgun (WGS) entry which is preliminary data.</text>
</comment>
<feature type="compositionally biased region" description="Basic and acidic residues" evidence="1">
    <location>
        <begin position="97"/>
        <end position="108"/>
    </location>
</feature>
<dbReference type="KEGG" id="cput:CONPUDRAFT_91912"/>
<protein>
    <submittedName>
        <fullName evidence="3">Uncharacterized protein</fullName>
    </submittedName>
</protein>
<dbReference type="RefSeq" id="XP_007771540.1">
    <property type="nucleotide sequence ID" value="XM_007773350.1"/>
</dbReference>
<keyword evidence="2" id="KW-0812">Transmembrane</keyword>
<name>A0A5M3MIS2_CONPW</name>
<feature type="transmembrane region" description="Helical" evidence="2">
    <location>
        <begin position="721"/>
        <end position="745"/>
    </location>
</feature>
<reference evidence="4" key="1">
    <citation type="journal article" date="2012" name="Science">
        <title>The Paleozoic origin of enzymatic lignin decomposition reconstructed from 31 fungal genomes.</title>
        <authorList>
            <person name="Floudas D."/>
            <person name="Binder M."/>
            <person name="Riley R."/>
            <person name="Barry K."/>
            <person name="Blanchette R.A."/>
            <person name="Henrissat B."/>
            <person name="Martinez A.T."/>
            <person name="Otillar R."/>
            <person name="Spatafora J.W."/>
            <person name="Yadav J.S."/>
            <person name="Aerts A."/>
            <person name="Benoit I."/>
            <person name="Boyd A."/>
            <person name="Carlson A."/>
            <person name="Copeland A."/>
            <person name="Coutinho P.M."/>
            <person name="de Vries R.P."/>
            <person name="Ferreira P."/>
            <person name="Findley K."/>
            <person name="Foster B."/>
            <person name="Gaskell J."/>
            <person name="Glotzer D."/>
            <person name="Gorecki P."/>
            <person name="Heitman J."/>
            <person name="Hesse C."/>
            <person name="Hori C."/>
            <person name="Igarashi K."/>
            <person name="Jurgens J.A."/>
            <person name="Kallen N."/>
            <person name="Kersten P."/>
            <person name="Kohler A."/>
            <person name="Kuees U."/>
            <person name="Kumar T.K.A."/>
            <person name="Kuo A."/>
            <person name="LaButti K."/>
            <person name="Larrondo L.F."/>
            <person name="Lindquist E."/>
            <person name="Ling A."/>
            <person name="Lombard V."/>
            <person name="Lucas S."/>
            <person name="Lundell T."/>
            <person name="Martin R."/>
            <person name="McLaughlin D.J."/>
            <person name="Morgenstern I."/>
            <person name="Morin E."/>
            <person name="Murat C."/>
            <person name="Nagy L.G."/>
            <person name="Nolan M."/>
            <person name="Ohm R.A."/>
            <person name="Patyshakuliyeva A."/>
            <person name="Rokas A."/>
            <person name="Ruiz-Duenas F.J."/>
            <person name="Sabat G."/>
            <person name="Salamov A."/>
            <person name="Samejima M."/>
            <person name="Schmutz J."/>
            <person name="Slot J.C."/>
            <person name="St John F."/>
            <person name="Stenlid J."/>
            <person name="Sun H."/>
            <person name="Sun S."/>
            <person name="Syed K."/>
            <person name="Tsang A."/>
            <person name="Wiebenga A."/>
            <person name="Young D."/>
            <person name="Pisabarro A."/>
            <person name="Eastwood D.C."/>
            <person name="Martin F."/>
            <person name="Cullen D."/>
            <person name="Grigoriev I.V."/>
            <person name="Hibbett D.S."/>
        </authorList>
    </citation>
    <scope>NUCLEOTIDE SEQUENCE [LARGE SCALE GENOMIC DNA]</scope>
    <source>
        <strain evidence="4">RWD-64-598 SS2</strain>
    </source>
</reference>
<dbReference type="OMA" id="YISTRTH"/>
<organism evidence="3 4">
    <name type="scientific">Coniophora puteana (strain RWD-64-598)</name>
    <name type="common">Brown rot fungus</name>
    <dbReference type="NCBI Taxonomy" id="741705"/>
    <lineage>
        <taxon>Eukaryota</taxon>
        <taxon>Fungi</taxon>
        <taxon>Dikarya</taxon>
        <taxon>Basidiomycota</taxon>
        <taxon>Agaricomycotina</taxon>
        <taxon>Agaricomycetes</taxon>
        <taxon>Agaricomycetidae</taxon>
        <taxon>Boletales</taxon>
        <taxon>Coniophorineae</taxon>
        <taxon>Coniophoraceae</taxon>
        <taxon>Coniophora</taxon>
    </lineage>
</organism>
<accession>A0A5M3MIS2</accession>
<proteinExistence type="predicted"/>
<feature type="transmembrane region" description="Helical" evidence="2">
    <location>
        <begin position="757"/>
        <end position="779"/>
    </location>
</feature>
<dbReference type="GeneID" id="19211492"/>
<dbReference type="EMBL" id="JH711582">
    <property type="protein sequence ID" value="EIW78521.1"/>
    <property type="molecule type" value="Genomic_DNA"/>
</dbReference>
<keyword evidence="4" id="KW-1185">Reference proteome</keyword>
<dbReference type="OrthoDB" id="2657661at2759"/>
<keyword evidence="2" id="KW-0472">Membrane</keyword>
<feature type="compositionally biased region" description="Polar residues" evidence="1">
    <location>
        <begin position="170"/>
        <end position="180"/>
    </location>
</feature>
<evidence type="ECO:0000256" key="2">
    <source>
        <dbReference type="SAM" id="Phobius"/>
    </source>
</evidence>
<keyword evidence="2" id="KW-1133">Transmembrane helix</keyword>
<evidence type="ECO:0000313" key="3">
    <source>
        <dbReference type="EMBL" id="EIW78521.1"/>
    </source>
</evidence>
<sequence>MTLLTAILRCLRRASAPLKRMIGRVLFLFSYIFRLRRCSRTPSDHQPPPAVKEHSFIAAMTLPERLQGPIEASGPGTCPPPRPPSSASSGPIGICVDDSHFTPDDGRSTRSCSPNHGLAPSSIQHLSPDASPRSTSRSRLWAPSEDEPGTSNRPYGVYLEAPDHPGGVNGSTQSFTSSLTGRRPPSMLSRESVESRKGKYRSYNGSTHSIGKVTGPARSPVVSARASQELHIGQIGIPVSSNQALTMPPGRTLAPPVDGQGDSISLGTTQVAGTIELVPSEQSYDVPVAPMLPVELQRYERRGINKMTTSDYAVPCMTAYCPEHESDYPSGDSNPIPQDWQMCSHPEGAAFYYCESKRAFTDVDVCDNDIQSDVEWYIDYLHDKLKDMLACNRHYSKQQKSAIEHNSMLVVEPQLKRTAGEDEVIILYYFVNPDGRTIFWLHDTDYTFFGVEGVTQMSHKKLAITAHYWKHWDMYPLNCKVDSALVNEVKDIILHAKCDHATSKYTAGPVGPGEVNEYLSILDKIKQPDKSESNLYVSCIIGRMMFTIAYNQYLNFHGQPCARLNSNDSVYGWKYKPSLWMKVGSWLLLRAPESHVSALHDICTDGIASKHTWSDFVAGLNAQLQDFNLLATVLLNANVGFLAIQSVDNGSNPQAVANDAADPTRSWTQIASYWSLAFSIGSMILGTFLVRFHQGPEHKDAHAVAQFLKKMRSEKRGLERLAVVYSLPYALLMWGIVCFFCAFAIESCQRGQRRDFVSVGSIFGIIFGLIVYAIISILYGPCERRVKDHVSSFRPKLSDFEALKSKIGLASSSAEKRGKGPSWWNRRKPLDSEAGDYLSDNIRGSPSRGAQVEVFSHTSFADGTQHESSLVSMSDDIPLHSLSSGRPQRPAITISDERHHDLSRSQSSPT</sequence>